<evidence type="ECO:0000256" key="1">
    <source>
        <dbReference type="ARBA" id="ARBA00002523"/>
    </source>
</evidence>
<feature type="compositionally biased region" description="Basic and acidic residues" evidence="10">
    <location>
        <begin position="79"/>
        <end position="94"/>
    </location>
</feature>
<dbReference type="InterPro" id="IPR019609">
    <property type="entry name" value="Variant_surf_glycoprt_trypan_C"/>
</dbReference>
<evidence type="ECO:0000256" key="4">
    <source>
        <dbReference type="ARBA" id="ARBA00022622"/>
    </source>
</evidence>
<evidence type="ECO:0000256" key="6">
    <source>
        <dbReference type="ARBA" id="ARBA00023136"/>
    </source>
</evidence>
<feature type="chain" id="PRO_5009615392" evidence="12">
    <location>
        <begin position="22"/>
        <end position="536"/>
    </location>
</feature>
<sequence>MHKTLEIAAVLALSITLKATAANGDNNKAATVICKILKLAATASKTEPDYSIPQADVDYIEGLNMSLAHPSWSSQFPSDSKKGETDAKGCDKNDKEQACKKQWVKWQNSRFNFKEDNARPDKLPISEDKLRSYQGQAAAMQLAMLASKAQAISETQTTQTSGQEIPTMAQVIADLQSAAFGEPKTDLTEANRCKVEGGSSRASCCTLGQNLKAICQALVCLCGKDGASGNSNSHCNLGSNAQFNAFGANNIATHYAEANTKCMHVTITALSSHAIRSLAAELKALETAFADVGSDKVVIGKAIATTFCGACVAAACIDLTAASAAAGSENTPIPWETHLHAAAEKLQKIKEKKQRTAAARQEIKVLKAQADAIYRHIAYATVQQTQTEPTSATKAVSTPEAAKQKLECQGLTKATQCREKGHCKWNSTDKTDGNYCELNEANVAQQQTTKTGKDGATSGADPNCKQHGDKTSCEKRNTAGQSPVCGWRKGKDNEPDLDKEMCRNGSFLVTKKFALSMVSAAFMALLLTVLYNFKYV</sequence>
<keyword evidence="5 12" id="KW-0732">Signal</keyword>
<keyword evidence="9" id="KW-0175">Coiled coil</keyword>
<feature type="region of interest" description="Disordered" evidence="10">
    <location>
        <begin position="446"/>
        <end position="480"/>
    </location>
</feature>
<organism evidence="15">
    <name type="scientific">Trypanosoma brucei</name>
    <dbReference type="NCBI Taxonomy" id="5691"/>
    <lineage>
        <taxon>Eukaryota</taxon>
        <taxon>Discoba</taxon>
        <taxon>Euglenozoa</taxon>
        <taxon>Kinetoplastea</taxon>
        <taxon>Metakinetoplastina</taxon>
        <taxon>Trypanosomatida</taxon>
        <taxon>Trypanosomatidae</taxon>
        <taxon>Trypanosoma</taxon>
    </lineage>
</organism>
<evidence type="ECO:0000256" key="8">
    <source>
        <dbReference type="ARBA" id="ARBA00023288"/>
    </source>
</evidence>
<keyword evidence="8" id="KW-0449">Lipoprotein</keyword>
<dbReference type="Pfam" id="PF10659">
    <property type="entry name" value="Trypan_glycop_C"/>
    <property type="match status" value="1"/>
</dbReference>
<evidence type="ECO:0000256" key="12">
    <source>
        <dbReference type="SAM" id="SignalP"/>
    </source>
</evidence>
<dbReference type="InterPro" id="IPR025932">
    <property type="entry name" value="Trypano_VSG_B_N_dom"/>
</dbReference>
<feature type="transmembrane region" description="Helical" evidence="11">
    <location>
        <begin position="513"/>
        <end position="533"/>
    </location>
</feature>
<evidence type="ECO:0000256" key="11">
    <source>
        <dbReference type="SAM" id="Phobius"/>
    </source>
</evidence>
<dbReference type="VEuPathDB" id="TriTrypDB:Tb427_000469700"/>
<keyword evidence="11" id="KW-1133">Transmembrane helix</keyword>
<feature type="domain" description="Trypanosome variant surface glycoprotein B-type N-terminal" evidence="14">
    <location>
        <begin position="11"/>
        <end position="364"/>
    </location>
</feature>
<evidence type="ECO:0000256" key="3">
    <source>
        <dbReference type="ARBA" id="ARBA00022475"/>
    </source>
</evidence>
<keyword evidence="4" id="KW-0336">GPI-anchor</keyword>
<evidence type="ECO:0000256" key="7">
    <source>
        <dbReference type="ARBA" id="ARBA00023180"/>
    </source>
</evidence>
<feature type="domain" description="Trypanosome variant surface glycoprotein C-terminal" evidence="13">
    <location>
        <begin position="408"/>
        <end position="526"/>
    </location>
</feature>
<evidence type="ECO:0000259" key="14">
    <source>
        <dbReference type="Pfam" id="PF13206"/>
    </source>
</evidence>
<accession>A0A1J0R624</accession>
<evidence type="ECO:0000259" key="13">
    <source>
        <dbReference type="Pfam" id="PF10659"/>
    </source>
</evidence>
<evidence type="ECO:0000313" key="15">
    <source>
        <dbReference type="EMBL" id="APD73274.1"/>
    </source>
</evidence>
<evidence type="ECO:0000256" key="5">
    <source>
        <dbReference type="ARBA" id="ARBA00022729"/>
    </source>
</evidence>
<keyword evidence="3" id="KW-1003">Cell membrane</keyword>
<reference evidence="15" key="1">
    <citation type="submission" date="2016-08" db="EMBL/GenBank/DDBJ databases">
        <title>VSG repertoire of Trypanosoma brucei EATRO 1125.</title>
        <authorList>
            <person name="Cross G.A."/>
        </authorList>
    </citation>
    <scope>NUCLEOTIDE SEQUENCE</scope>
    <source>
        <strain evidence="15">EATRO 1125</strain>
    </source>
</reference>
<comment type="function">
    <text evidence="1">VSG forms a coat on the surface of the parasite. The trypanosome evades the immune response of the host by expressing a series of antigenically distinct VSGs from an estimated 1000 VSG genes.</text>
</comment>
<dbReference type="AlphaFoldDB" id="A0A1J0R624"/>
<keyword evidence="7" id="KW-0325">Glycoprotein</keyword>
<feature type="coiled-coil region" evidence="9">
    <location>
        <begin position="339"/>
        <end position="369"/>
    </location>
</feature>
<feature type="compositionally biased region" description="Basic and acidic residues" evidence="10">
    <location>
        <begin position="464"/>
        <end position="477"/>
    </location>
</feature>
<dbReference type="EMBL" id="KX699318">
    <property type="protein sequence ID" value="APD73274.1"/>
    <property type="molecule type" value="Genomic_DNA"/>
</dbReference>
<keyword evidence="6 11" id="KW-0472">Membrane</keyword>
<dbReference type="GO" id="GO:0005886">
    <property type="term" value="C:plasma membrane"/>
    <property type="evidence" value="ECO:0007669"/>
    <property type="project" value="UniProtKB-SubCell"/>
</dbReference>
<keyword evidence="11" id="KW-0812">Transmembrane</keyword>
<feature type="region of interest" description="Disordered" evidence="10">
    <location>
        <begin position="71"/>
        <end position="94"/>
    </location>
</feature>
<dbReference type="VEuPathDB" id="TriTrypDB:Tb09.v4.0030"/>
<dbReference type="VEuPathDB" id="TriTrypDB:Tbg972.9.570"/>
<evidence type="ECO:0000256" key="10">
    <source>
        <dbReference type="SAM" id="MobiDB-lite"/>
    </source>
</evidence>
<dbReference type="GO" id="GO:0098552">
    <property type="term" value="C:side of membrane"/>
    <property type="evidence" value="ECO:0007669"/>
    <property type="project" value="UniProtKB-KW"/>
</dbReference>
<evidence type="ECO:0000256" key="9">
    <source>
        <dbReference type="SAM" id="Coils"/>
    </source>
</evidence>
<proteinExistence type="predicted"/>
<evidence type="ECO:0000256" key="2">
    <source>
        <dbReference type="ARBA" id="ARBA00004609"/>
    </source>
</evidence>
<name>A0A1J0R624_9TRYP</name>
<protein>
    <submittedName>
        <fullName evidence="15">Variant surface glycoprotein 1125.526</fullName>
    </submittedName>
</protein>
<comment type="subcellular location">
    <subcellularLocation>
        <location evidence="2">Cell membrane</location>
        <topology evidence="2">Lipid-anchor</topology>
        <topology evidence="2">GPI-anchor</topology>
    </subcellularLocation>
</comment>
<feature type="signal peptide" evidence="12">
    <location>
        <begin position="1"/>
        <end position="21"/>
    </location>
</feature>
<dbReference type="Pfam" id="PF13206">
    <property type="entry name" value="VSG_B"/>
    <property type="match status" value="1"/>
</dbReference>